<organism evidence="2 3">
    <name type="scientific">Cajanus cajan</name>
    <name type="common">Pigeon pea</name>
    <name type="synonym">Cajanus indicus</name>
    <dbReference type="NCBI Taxonomy" id="3821"/>
    <lineage>
        <taxon>Eukaryota</taxon>
        <taxon>Viridiplantae</taxon>
        <taxon>Streptophyta</taxon>
        <taxon>Embryophyta</taxon>
        <taxon>Tracheophyta</taxon>
        <taxon>Spermatophyta</taxon>
        <taxon>Magnoliopsida</taxon>
        <taxon>eudicotyledons</taxon>
        <taxon>Gunneridae</taxon>
        <taxon>Pentapetalae</taxon>
        <taxon>rosids</taxon>
        <taxon>fabids</taxon>
        <taxon>Fabales</taxon>
        <taxon>Fabaceae</taxon>
        <taxon>Papilionoideae</taxon>
        <taxon>50 kb inversion clade</taxon>
        <taxon>NPAAA clade</taxon>
        <taxon>indigoferoid/millettioid clade</taxon>
        <taxon>Phaseoleae</taxon>
        <taxon>Cajanus</taxon>
    </lineage>
</organism>
<dbReference type="EMBL" id="CM003613">
    <property type="protein sequence ID" value="KYP57059.1"/>
    <property type="molecule type" value="Genomic_DNA"/>
</dbReference>
<dbReference type="GO" id="GO:0004523">
    <property type="term" value="F:RNA-DNA hybrid ribonuclease activity"/>
    <property type="evidence" value="ECO:0007669"/>
    <property type="project" value="InterPro"/>
</dbReference>
<dbReference type="AlphaFoldDB" id="A0A151SQP1"/>
<feature type="non-terminal residue" evidence="2">
    <location>
        <position position="1"/>
    </location>
</feature>
<keyword evidence="3" id="KW-1185">Reference proteome</keyword>
<gene>
    <name evidence="2" type="ORF">KK1_003313</name>
</gene>
<protein>
    <recommendedName>
        <fullName evidence="1">RNase H type-1 domain-containing protein</fullName>
    </recommendedName>
</protein>
<dbReference type="InterPro" id="IPR002156">
    <property type="entry name" value="RNaseH_domain"/>
</dbReference>
<evidence type="ECO:0000313" key="3">
    <source>
        <dbReference type="Proteomes" id="UP000075243"/>
    </source>
</evidence>
<dbReference type="PANTHER" id="PTHR34023:SF5">
    <property type="entry name" value="RNASE H TYPE-1 DOMAIN-CONTAINING PROTEIN"/>
    <property type="match status" value="1"/>
</dbReference>
<dbReference type="Proteomes" id="UP000075243">
    <property type="component" value="Chromosome 11"/>
</dbReference>
<dbReference type="Gramene" id="C.cajan_03239.t">
    <property type="protein sequence ID" value="C.cajan_03239.t.cds1"/>
    <property type="gene ID" value="C.cajan_03239"/>
</dbReference>
<dbReference type="InterPro" id="IPR044730">
    <property type="entry name" value="RNase_H-like_dom_plant"/>
</dbReference>
<name>A0A151SQP1_CAJCA</name>
<proteinExistence type="predicted"/>
<accession>A0A151SQP1</accession>
<dbReference type="CDD" id="cd06222">
    <property type="entry name" value="RNase_H_like"/>
    <property type="match status" value="1"/>
</dbReference>
<dbReference type="PANTHER" id="PTHR34023">
    <property type="entry name" value="RNASE H DOMAIN-CONTAINING PROTEIN"/>
    <property type="match status" value="1"/>
</dbReference>
<evidence type="ECO:0000313" key="2">
    <source>
        <dbReference type="EMBL" id="KYP57059.1"/>
    </source>
</evidence>
<feature type="domain" description="RNase H type-1" evidence="1">
    <location>
        <begin position="3"/>
        <end position="87"/>
    </location>
</feature>
<evidence type="ECO:0000259" key="1">
    <source>
        <dbReference type="Pfam" id="PF13456"/>
    </source>
</evidence>
<reference evidence="2 3" key="1">
    <citation type="journal article" date="2012" name="Nat. Biotechnol.">
        <title>Draft genome sequence of pigeonpea (Cajanus cajan), an orphan legume crop of resource-poor farmers.</title>
        <authorList>
            <person name="Varshney R.K."/>
            <person name="Chen W."/>
            <person name="Li Y."/>
            <person name="Bharti A.K."/>
            <person name="Saxena R.K."/>
            <person name="Schlueter J.A."/>
            <person name="Donoghue M.T."/>
            <person name="Azam S."/>
            <person name="Fan G."/>
            <person name="Whaley A.M."/>
            <person name="Farmer A.D."/>
            <person name="Sheridan J."/>
            <person name="Iwata A."/>
            <person name="Tuteja R."/>
            <person name="Penmetsa R.V."/>
            <person name="Wu W."/>
            <person name="Upadhyaya H.D."/>
            <person name="Yang S.P."/>
            <person name="Shah T."/>
            <person name="Saxena K.B."/>
            <person name="Michael T."/>
            <person name="McCombie W.R."/>
            <person name="Yang B."/>
            <person name="Zhang G."/>
            <person name="Yang H."/>
            <person name="Wang J."/>
            <person name="Spillane C."/>
            <person name="Cook D.R."/>
            <person name="May G.D."/>
            <person name="Xu X."/>
            <person name="Jackson S.A."/>
        </authorList>
    </citation>
    <scope>NUCLEOTIDE SEQUENCE [LARGE SCALE GENOMIC DNA]</scope>
    <source>
        <strain evidence="3">cv. Asha</strain>
    </source>
</reference>
<dbReference type="Pfam" id="PF13456">
    <property type="entry name" value="RVT_3"/>
    <property type="match status" value="1"/>
</dbReference>
<dbReference type="GO" id="GO:0003676">
    <property type="term" value="F:nucleic acid binding"/>
    <property type="evidence" value="ECO:0007669"/>
    <property type="project" value="InterPro"/>
</dbReference>
<sequence length="96" mass="11115">VSTSLKANLLCIFYELRKAWYDGIHNLIYEANSLVALKLIRENGNVFYPYYSLIKKVQYFASLNWIVSLKHVLREANSCTDFLAKHCVTIVQSIKV</sequence>